<dbReference type="Proteomes" id="UP000707206">
    <property type="component" value="Unassembled WGS sequence"/>
</dbReference>
<gene>
    <name evidence="1" type="ORF">FK220_004070</name>
</gene>
<evidence type="ECO:0000313" key="1">
    <source>
        <dbReference type="EMBL" id="NHF58500.1"/>
    </source>
</evidence>
<proteinExistence type="predicted"/>
<evidence type="ECO:0000313" key="2">
    <source>
        <dbReference type="Proteomes" id="UP000707206"/>
    </source>
</evidence>
<comment type="caution">
    <text evidence="1">The sequence shown here is derived from an EMBL/GenBank/DDBJ whole genome shotgun (WGS) entry which is preliminary data.</text>
</comment>
<dbReference type="RefSeq" id="WP_152572991.1">
    <property type="nucleotide sequence ID" value="NZ_VIKU02000001.1"/>
</dbReference>
<accession>A0A967E5E7</accession>
<name>A0A967E5E7_9FLAO</name>
<reference evidence="1" key="2">
    <citation type="submission" date="2020-03" db="EMBL/GenBank/DDBJ databases">
        <title>Flavobacteriaceae bacterium strain TP-CH-4, a member of the family Flavobacteriaceae isolated from a deep-sea seamount.</title>
        <authorList>
            <person name="Zhang D.-C."/>
        </authorList>
    </citation>
    <scope>NUCLEOTIDE SEQUENCE</scope>
    <source>
        <strain evidence="1">TP-CH-4</strain>
    </source>
</reference>
<keyword evidence="2" id="KW-1185">Reference proteome</keyword>
<protein>
    <submittedName>
        <fullName evidence="1">Uncharacterized protein</fullName>
    </submittedName>
</protein>
<dbReference type="AlphaFoldDB" id="A0A967E5E7"/>
<dbReference type="EMBL" id="VIKU02000001">
    <property type="protein sequence ID" value="NHF58500.1"/>
    <property type="molecule type" value="Genomic_DNA"/>
</dbReference>
<sequence>MKLDCKVDVWDFKTIRKIEGFWTPQKYVDLLNRMDYSDTASVAVDELEEMCLLALSDNRPEESAELVLSYVFGDALRIGQVKALADDIIDEKLWVEYADISKHEQFFNCGQLLYEAYGGTFPKPEAVSFKVRITSKATEIKAFGNDNIETDLIRLLAQGMPENGLINRLFEKQLIEGNFTEAKDIIWHLSQSQTGLTKEFKIISSGYWFDDLKFTDSFRAVLKLYTDKV</sequence>
<reference evidence="1" key="1">
    <citation type="submission" date="2019-07" db="EMBL/GenBank/DDBJ databases">
        <authorList>
            <person name="De-Chao Zhang Q."/>
        </authorList>
    </citation>
    <scope>NUCLEOTIDE SEQUENCE</scope>
    <source>
        <strain evidence="1">TP-CH-4</strain>
    </source>
</reference>
<organism evidence="1 2">
    <name type="scientific">Pelagihabitans pacificus</name>
    <dbReference type="NCBI Taxonomy" id="2696054"/>
    <lineage>
        <taxon>Bacteria</taxon>
        <taxon>Pseudomonadati</taxon>
        <taxon>Bacteroidota</taxon>
        <taxon>Flavobacteriia</taxon>
        <taxon>Flavobacteriales</taxon>
        <taxon>Flavobacteriaceae</taxon>
        <taxon>Pelagihabitans</taxon>
    </lineage>
</organism>